<organism evidence="1 2">
    <name type="scientific">Aeromonas phage Aeh1</name>
    <dbReference type="NCBI Taxonomy" id="2880362"/>
    <lineage>
        <taxon>Viruses</taxon>
        <taxon>Duplodnaviria</taxon>
        <taxon>Heunggongvirae</taxon>
        <taxon>Uroviricota</taxon>
        <taxon>Caudoviricetes</taxon>
        <taxon>Pantevenvirales</taxon>
        <taxon>Straboviridae</taxon>
        <taxon>Cinqassovirus</taxon>
        <taxon>Cinqassovirus aeh1</taxon>
    </lineage>
</organism>
<dbReference type="OrthoDB" id="30032at10239"/>
<dbReference type="RefSeq" id="NP_943905.1">
    <property type="nucleotide sequence ID" value="NC_005260.1"/>
</dbReference>
<sequence>MAERIPLVTQPIKDNIPKVWNDGRWADASSTHIVITDSDGKILESQLPEAALTANVPDWKQQRSWIKDDLCYRDNKVYRANGDMPYDTPFVVGTLSTNWKELTTAAEITNVPDWDEINPLLDRVIAKGDMFYYRTDLYRASITSVGKAITELNYFTKLTGFKTAPVFSTSLSYDANAIVSYQGIIAQANAAIVAGTNFAWGSGNTQTFRPVLNGGRYQPVWRGVVPAVNTNYTFGDVIALNDSDITLYMCYVISTQTLNSTNTIKLDMTKWMPLVGNVPAFGLQNYLSKLEPLNIVGFEIDRQYYTGDLVRYGLAEAVYICTKNVSPGQIFNAGKEWVRLGTVDMNQSYTSYRLTNSYSVPTFGVKIYFDMNLNQVLLHRPDNSWADYDGKMETITFPSNPANNATYTSPIGNSYQFVLATRYWKLTSSSATGTARGHMFAKLSATALAQTLNSILSLTTVRSVGDNIARGNGTQIALRSGYTYKITYNISASGLGTSWARWGVFNDTTASWPADQMYASIWGSTAYTNTPVGIAYITPTENNMISLRCAYSGQNHNIVAGGENSNDGGDTWILVEEIDGSNIVDNRSTVILEGDRTDFLLARFTTGYSAAGTNTQFDLPFAFNVTSIGEVVNNNGVFTLKANKTYELVCDVFTSLGANGRFAYTWVDSANNRLPGTYGGKVAATSTENFSTQSIARSIVTPTADMQVKVRVTYDTGGGHTIYGDDNSLGSSYAMIRQIGSSKVVTEVVNTGVGDPKNFVTRDTTNVYSPTKHVVDFYFQSYVNTLPASDIALRCGSTDPEKRARFWFLIQKFGAVVGGTDNDTFFDGAFAGVQFETNKQSTLNNAGFIVNNIYTGGQGDVDPVAAATVPTEYYKLILGKDAAGNIWFVPVTVYYLDGAAAGATGSFGIKYYTTANTWQTAGAVELPKLISATGFASGTATTDNNLISGAAPALQYLPHRLELA</sequence>
<proteinExistence type="predicted"/>
<dbReference type="Proteomes" id="UP000002555">
    <property type="component" value="Segment"/>
</dbReference>
<reference evidence="1 2" key="1">
    <citation type="journal article" date="2001" name="J. Bacteriol.">
        <title>Phylogeny of the major head and tail genes of the wide-ranging T4-type bacteriophages.</title>
        <authorList>
            <person name="Tetart F."/>
            <person name="Desplats C."/>
            <person name="Kutateladze M."/>
            <person name="Monod C."/>
            <person name="Ackermann H.W."/>
            <person name="Krisch H.M."/>
        </authorList>
    </citation>
    <scope>NUCLEOTIDE SEQUENCE</scope>
</reference>
<protein>
    <submittedName>
        <fullName evidence="1">Uncharacterized protein</fullName>
    </submittedName>
</protein>
<evidence type="ECO:0000313" key="1">
    <source>
        <dbReference type="EMBL" id="AAQ17682.1"/>
    </source>
</evidence>
<evidence type="ECO:0000313" key="2">
    <source>
        <dbReference type="Proteomes" id="UP000002555"/>
    </source>
</evidence>
<name>Q76Z64_9CAUD</name>
<gene>
    <name evidence="1" type="ORF">Aeh1ORF025c</name>
</gene>
<dbReference type="KEGG" id="vg:2658088"/>
<keyword evidence="2" id="KW-1185">Reference proteome</keyword>
<dbReference type="EMBL" id="AY266303">
    <property type="protein sequence ID" value="AAQ17682.1"/>
    <property type="molecule type" value="Genomic_DNA"/>
</dbReference>
<accession>Q76Z64</accession>